<dbReference type="AlphaFoldDB" id="A0A1I5V9W2"/>
<protein>
    <recommendedName>
        <fullName evidence="4">PEP-CTERM protein-sorting domain-containing protein</fullName>
    </recommendedName>
</protein>
<dbReference type="Proteomes" id="UP000199136">
    <property type="component" value="Unassembled WGS sequence"/>
</dbReference>
<name>A0A1I5V9W2_9LACT</name>
<dbReference type="EMBL" id="FOXW01000001">
    <property type="protein sequence ID" value="SFQ04201.1"/>
    <property type="molecule type" value="Genomic_DNA"/>
</dbReference>
<accession>A0A1I5V9W2</accession>
<keyword evidence="1" id="KW-0812">Transmembrane</keyword>
<evidence type="ECO:0000313" key="3">
    <source>
        <dbReference type="Proteomes" id="UP000199136"/>
    </source>
</evidence>
<organism evidence="2 3">
    <name type="scientific">Desemzia incerta</name>
    <dbReference type="NCBI Taxonomy" id="82801"/>
    <lineage>
        <taxon>Bacteria</taxon>
        <taxon>Bacillati</taxon>
        <taxon>Bacillota</taxon>
        <taxon>Bacilli</taxon>
        <taxon>Lactobacillales</taxon>
        <taxon>Carnobacteriaceae</taxon>
        <taxon>Desemzia</taxon>
    </lineage>
</organism>
<proteinExistence type="predicted"/>
<evidence type="ECO:0000256" key="1">
    <source>
        <dbReference type="SAM" id="Phobius"/>
    </source>
</evidence>
<keyword evidence="3" id="KW-1185">Reference proteome</keyword>
<gene>
    <name evidence="2" type="ORF">SAMN04488506_0432</name>
</gene>
<evidence type="ECO:0000313" key="2">
    <source>
        <dbReference type="EMBL" id="SFQ04201.1"/>
    </source>
</evidence>
<sequence>MLKNGMFIMSLGFIILILGLTSLSENNGWIVLLATVFILVGFILYYRVEKKEKQ</sequence>
<feature type="transmembrane region" description="Helical" evidence="1">
    <location>
        <begin position="29"/>
        <end position="48"/>
    </location>
</feature>
<reference evidence="2 3" key="1">
    <citation type="submission" date="2016-10" db="EMBL/GenBank/DDBJ databases">
        <authorList>
            <person name="de Groot N.N."/>
        </authorList>
    </citation>
    <scope>NUCLEOTIDE SEQUENCE [LARGE SCALE GENOMIC DNA]</scope>
    <source>
        <strain evidence="2 3">DSM 20581</strain>
    </source>
</reference>
<feature type="transmembrane region" description="Helical" evidence="1">
    <location>
        <begin position="7"/>
        <end position="23"/>
    </location>
</feature>
<evidence type="ECO:0008006" key="4">
    <source>
        <dbReference type="Google" id="ProtNLM"/>
    </source>
</evidence>
<keyword evidence="1" id="KW-1133">Transmembrane helix</keyword>
<dbReference type="STRING" id="82801.SAMN04488506_0432"/>
<keyword evidence="1" id="KW-0472">Membrane</keyword>